<protein>
    <submittedName>
        <fullName evidence="5">DNA-binding transcriptional regulator YhcF (GntR family)</fullName>
    </submittedName>
</protein>
<dbReference type="GO" id="GO:0003677">
    <property type="term" value="F:DNA binding"/>
    <property type="evidence" value="ECO:0007669"/>
    <property type="project" value="UniProtKB-KW"/>
</dbReference>
<dbReference type="Proteomes" id="UP000521748">
    <property type="component" value="Unassembled WGS sequence"/>
</dbReference>
<feature type="domain" description="HTH gntR-type" evidence="4">
    <location>
        <begin position="19"/>
        <end position="87"/>
    </location>
</feature>
<dbReference type="AlphaFoldDB" id="A0A7Y9LRB2"/>
<dbReference type="SUPFAM" id="SSF46785">
    <property type="entry name" value="Winged helix' DNA-binding domain"/>
    <property type="match status" value="1"/>
</dbReference>
<keyword evidence="2 5" id="KW-0238">DNA-binding</keyword>
<dbReference type="GO" id="GO:0003700">
    <property type="term" value="F:DNA-binding transcription factor activity"/>
    <property type="evidence" value="ECO:0007669"/>
    <property type="project" value="InterPro"/>
</dbReference>
<dbReference type="PANTHER" id="PTHR38445">
    <property type="entry name" value="HTH-TYPE TRANSCRIPTIONAL REPRESSOR YTRA"/>
    <property type="match status" value="1"/>
</dbReference>
<dbReference type="SMART" id="SM00345">
    <property type="entry name" value="HTH_GNTR"/>
    <property type="match status" value="1"/>
</dbReference>
<dbReference type="InterPro" id="IPR036390">
    <property type="entry name" value="WH_DNA-bd_sf"/>
</dbReference>
<reference evidence="5 6" key="1">
    <citation type="submission" date="2020-07" db="EMBL/GenBank/DDBJ databases">
        <title>Sequencing the genomes of 1000 actinobacteria strains.</title>
        <authorList>
            <person name="Klenk H.-P."/>
        </authorList>
    </citation>
    <scope>NUCLEOTIDE SEQUENCE [LARGE SCALE GENOMIC DNA]</scope>
    <source>
        <strain evidence="5 6">DSM 102047</strain>
    </source>
</reference>
<organism evidence="5 6">
    <name type="scientific">Psychromicrobium silvestre</name>
    <dbReference type="NCBI Taxonomy" id="1645614"/>
    <lineage>
        <taxon>Bacteria</taxon>
        <taxon>Bacillati</taxon>
        <taxon>Actinomycetota</taxon>
        <taxon>Actinomycetes</taxon>
        <taxon>Micrococcales</taxon>
        <taxon>Micrococcaceae</taxon>
        <taxon>Psychromicrobium</taxon>
    </lineage>
</organism>
<dbReference type="Pfam" id="PF00392">
    <property type="entry name" value="GntR"/>
    <property type="match status" value="1"/>
</dbReference>
<dbReference type="Gene3D" id="1.10.10.10">
    <property type="entry name" value="Winged helix-like DNA-binding domain superfamily/Winged helix DNA-binding domain"/>
    <property type="match status" value="1"/>
</dbReference>
<evidence type="ECO:0000256" key="1">
    <source>
        <dbReference type="ARBA" id="ARBA00023015"/>
    </source>
</evidence>
<sequence length="126" mass="13059">MKTTMETLEQWRPKADSTVPPFEQLRLRIIELIDLGGLAVGAKLPTVRALAASSGLAANTVARAIRELEIAGVLSTQGRKGTVVAAAGDKGKARVAEAAEAFAAVAHQQGMSLGEALKIVSAALNQ</sequence>
<keyword evidence="1" id="KW-0805">Transcription regulation</keyword>
<dbReference type="PANTHER" id="PTHR38445:SF9">
    <property type="entry name" value="HTH-TYPE TRANSCRIPTIONAL REPRESSOR YTRA"/>
    <property type="match status" value="1"/>
</dbReference>
<comment type="caution">
    <text evidence="5">The sequence shown here is derived from an EMBL/GenBank/DDBJ whole genome shotgun (WGS) entry which is preliminary data.</text>
</comment>
<dbReference type="InterPro" id="IPR036388">
    <property type="entry name" value="WH-like_DNA-bd_sf"/>
</dbReference>
<keyword evidence="3" id="KW-0804">Transcription</keyword>
<keyword evidence="6" id="KW-1185">Reference proteome</keyword>
<dbReference type="RefSeq" id="WP_246279407.1">
    <property type="nucleotide sequence ID" value="NZ_JACBYQ010000001.1"/>
</dbReference>
<evidence type="ECO:0000256" key="3">
    <source>
        <dbReference type="ARBA" id="ARBA00023163"/>
    </source>
</evidence>
<dbReference type="PROSITE" id="PS50949">
    <property type="entry name" value="HTH_GNTR"/>
    <property type="match status" value="1"/>
</dbReference>
<name>A0A7Y9LRB2_9MICC</name>
<accession>A0A7Y9LRB2</accession>
<dbReference type="InterPro" id="IPR000524">
    <property type="entry name" value="Tscrpt_reg_HTH_GntR"/>
</dbReference>
<dbReference type="EMBL" id="JACBYQ010000001">
    <property type="protein sequence ID" value="NYE94155.1"/>
    <property type="molecule type" value="Genomic_DNA"/>
</dbReference>
<proteinExistence type="predicted"/>
<evidence type="ECO:0000313" key="6">
    <source>
        <dbReference type="Proteomes" id="UP000521748"/>
    </source>
</evidence>
<gene>
    <name evidence="5" type="ORF">FHU41_000376</name>
</gene>
<evidence type="ECO:0000256" key="2">
    <source>
        <dbReference type="ARBA" id="ARBA00023125"/>
    </source>
</evidence>
<evidence type="ECO:0000313" key="5">
    <source>
        <dbReference type="EMBL" id="NYE94155.1"/>
    </source>
</evidence>
<evidence type="ECO:0000259" key="4">
    <source>
        <dbReference type="PROSITE" id="PS50949"/>
    </source>
</evidence>